<organism evidence="1">
    <name type="scientific">Brassica campestris</name>
    <name type="common">Field mustard</name>
    <dbReference type="NCBI Taxonomy" id="3711"/>
    <lineage>
        <taxon>Eukaryota</taxon>
        <taxon>Viridiplantae</taxon>
        <taxon>Streptophyta</taxon>
        <taxon>Embryophyta</taxon>
        <taxon>Tracheophyta</taxon>
        <taxon>Spermatophyta</taxon>
        <taxon>Magnoliopsida</taxon>
        <taxon>eudicotyledons</taxon>
        <taxon>Gunneridae</taxon>
        <taxon>Pentapetalae</taxon>
        <taxon>rosids</taxon>
        <taxon>malvids</taxon>
        <taxon>Brassicales</taxon>
        <taxon>Brassicaceae</taxon>
        <taxon>Brassiceae</taxon>
        <taxon>Brassica</taxon>
    </lineage>
</organism>
<sequence length="67" mass="7768">MFPYFLSVNTQESYFISKARIVEVLTQNGWYYVSCNHCGKKTRQLCCISLLQPMSSCKCQRCCEVPC</sequence>
<gene>
    <name evidence="1" type="ORF">BRAA07T27927Z</name>
</gene>
<dbReference type="EMBL" id="LR031574">
    <property type="protein sequence ID" value="VDC95271.1"/>
    <property type="molecule type" value="Genomic_DNA"/>
</dbReference>
<proteinExistence type="predicted"/>
<reference evidence="1" key="1">
    <citation type="submission" date="2018-11" db="EMBL/GenBank/DDBJ databases">
        <authorList>
            <consortium name="Genoscope - CEA"/>
            <person name="William W."/>
        </authorList>
    </citation>
    <scope>NUCLEOTIDE SEQUENCE</scope>
</reference>
<dbReference type="AlphaFoldDB" id="A0A3P6BFL2"/>
<evidence type="ECO:0000313" key="1">
    <source>
        <dbReference type="EMBL" id="VDC95271.1"/>
    </source>
</evidence>
<accession>A0A3P6BFL2</accession>
<dbReference type="Gene3D" id="2.40.50.140">
    <property type="entry name" value="Nucleic acid-binding proteins"/>
    <property type="match status" value="1"/>
</dbReference>
<protein>
    <submittedName>
        <fullName evidence="1">Uncharacterized protein</fullName>
    </submittedName>
</protein>
<dbReference type="InterPro" id="IPR012340">
    <property type="entry name" value="NA-bd_OB-fold"/>
</dbReference>
<name>A0A3P6BFL2_BRACM</name>